<evidence type="ECO:0000313" key="2">
    <source>
        <dbReference type="EMBL" id="MCI97746.1"/>
    </source>
</evidence>
<evidence type="ECO:0000313" key="3">
    <source>
        <dbReference type="Proteomes" id="UP000265520"/>
    </source>
</evidence>
<protein>
    <submittedName>
        <fullName evidence="2">Uncharacterized protein</fullName>
    </submittedName>
</protein>
<evidence type="ECO:0000256" key="1">
    <source>
        <dbReference type="SAM" id="MobiDB-lite"/>
    </source>
</evidence>
<dbReference type="AlphaFoldDB" id="A0A392WC02"/>
<proteinExistence type="predicted"/>
<reference evidence="2 3" key="1">
    <citation type="journal article" date="2018" name="Front. Plant Sci.">
        <title>Red Clover (Trifolium pratense) and Zigzag Clover (T. medium) - A Picture of Genomic Similarities and Differences.</title>
        <authorList>
            <person name="Dluhosova J."/>
            <person name="Istvanek J."/>
            <person name="Nedelnik J."/>
            <person name="Repkova J."/>
        </authorList>
    </citation>
    <scope>NUCLEOTIDE SEQUENCE [LARGE SCALE GENOMIC DNA]</scope>
    <source>
        <strain evidence="3">cv. 10/8</strain>
        <tissue evidence="2">Leaf</tissue>
    </source>
</reference>
<feature type="compositionally biased region" description="Polar residues" evidence="1">
    <location>
        <begin position="13"/>
        <end position="22"/>
    </location>
</feature>
<comment type="caution">
    <text evidence="2">The sequence shown here is derived from an EMBL/GenBank/DDBJ whole genome shotgun (WGS) entry which is preliminary data.</text>
</comment>
<accession>A0A392WC02</accession>
<sequence length="59" mass="6512">MLTLEESGLAKMHNTSSPTALHTTVPRDTDDSSQQRSNRRQNNRSGSGRNRNNQSRTGG</sequence>
<feature type="region of interest" description="Disordered" evidence="1">
    <location>
        <begin position="1"/>
        <end position="59"/>
    </location>
</feature>
<feature type="non-terminal residue" evidence="2">
    <location>
        <position position="59"/>
    </location>
</feature>
<name>A0A392WC02_9FABA</name>
<organism evidence="2 3">
    <name type="scientific">Trifolium medium</name>
    <dbReference type="NCBI Taxonomy" id="97028"/>
    <lineage>
        <taxon>Eukaryota</taxon>
        <taxon>Viridiplantae</taxon>
        <taxon>Streptophyta</taxon>
        <taxon>Embryophyta</taxon>
        <taxon>Tracheophyta</taxon>
        <taxon>Spermatophyta</taxon>
        <taxon>Magnoliopsida</taxon>
        <taxon>eudicotyledons</taxon>
        <taxon>Gunneridae</taxon>
        <taxon>Pentapetalae</taxon>
        <taxon>rosids</taxon>
        <taxon>fabids</taxon>
        <taxon>Fabales</taxon>
        <taxon>Fabaceae</taxon>
        <taxon>Papilionoideae</taxon>
        <taxon>50 kb inversion clade</taxon>
        <taxon>NPAAA clade</taxon>
        <taxon>Hologalegina</taxon>
        <taxon>IRL clade</taxon>
        <taxon>Trifolieae</taxon>
        <taxon>Trifolium</taxon>
    </lineage>
</organism>
<feature type="compositionally biased region" description="Low complexity" evidence="1">
    <location>
        <begin position="43"/>
        <end position="59"/>
    </location>
</feature>
<dbReference type="Proteomes" id="UP000265520">
    <property type="component" value="Unassembled WGS sequence"/>
</dbReference>
<dbReference type="EMBL" id="LXQA011452643">
    <property type="protein sequence ID" value="MCI97746.1"/>
    <property type="molecule type" value="Genomic_DNA"/>
</dbReference>
<keyword evidence="3" id="KW-1185">Reference proteome</keyword>